<dbReference type="AlphaFoldDB" id="A0A183TIY4"/>
<dbReference type="OrthoDB" id="504170at2759"/>
<dbReference type="GO" id="GO:0005634">
    <property type="term" value="C:nucleus"/>
    <property type="evidence" value="ECO:0007669"/>
    <property type="project" value="TreeGrafter"/>
</dbReference>
<evidence type="ECO:0000256" key="2">
    <source>
        <dbReference type="ARBA" id="ARBA00022679"/>
    </source>
</evidence>
<dbReference type="SUPFAM" id="SSF56112">
    <property type="entry name" value="Protein kinase-like (PK-like)"/>
    <property type="match status" value="1"/>
</dbReference>
<dbReference type="STRING" id="70667.A0A183TIY4"/>
<evidence type="ECO:0000256" key="1">
    <source>
        <dbReference type="ARBA" id="ARBA00022527"/>
    </source>
</evidence>
<dbReference type="WBParaSite" id="SSLN_0001705601-mRNA-1">
    <property type="protein sequence ID" value="SSLN_0001705601-mRNA-1"/>
    <property type="gene ID" value="SSLN_0001705601"/>
</dbReference>
<keyword evidence="1" id="KW-0723">Serine/threonine-protein kinase</keyword>
<proteinExistence type="predicted"/>
<dbReference type="PANTHER" id="PTHR24342">
    <property type="entry name" value="SERINE/THREONINE-PROTEIN KINASE 17"/>
    <property type="match status" value="1"/>
</dbReference>
<dbReference type="PROSITE" id="PS50011">
    <property type="entry name" value="PROTEIN_KINASE_DOM"/>
    <property type="match status" value="1"/>
</dbReference>
<dbReference type="Proteomes" id="UP000275846">
    <property type="component" value="Unassembled WGS sequence"/>
</dbReference>
<evidence type="ECO:0000256" key="3">
    <source>
        <dbReference type="ARBA" id="ARBA00022741"/>
    </source>
</evidence>
<evidence type="ECO:0000313" key="8">
    <source>
        <dbReference type="Proteomes" id="UP000275846"/>
    </source>
</evidence>
<dbReference type="PANTHER" id="PTHR24342:SF14">
    <property type="entry name" value="DEATH-ASSOCIATED PROTEIN KINASE DAPK-1"/>
    <property type="match status" value="1"/>
</dbReference>
<feature type="domain" description="Protein kinase" evidence="6">
    <location>
        <begin position="1"/>
        <end position="176"/>
    </location>
</feature>
<evidence type="ECO:0000256" key="5">
    <source>
        <dbReference type="ARBA" id="ARBA00022840"/>
    </source>
</evidence>
<accession>A0A183TIY4</accession>
<dbReference type="GO" id="GO:0035556">
    <property type="term" value="P:intracellular signal transduction"/>
    <property type="evidence" value="ECO:0007669"/>
    <property type="project" value="TreeGrafter"/>
</dbReference>
<dbReference type="Gene3D" id="1.10.510.10">
    <property type="entry name" value="Transferase(Phosphotransferase) domain 1"/>
    <property type="match status" value="1"/>
</dbReference>
<dbReference type="GO" id="GO:0043065">
    <property type="term" value="P:positive regulation of apoptotic process"/>
    <property type="evidence" value="ECO:0007669"/>
    <property type="project" value="TreeGrafter"/>
</dbReference>
<dbReference type="GO" id="GO:0004674">
    <property type="term" value="F:protein serine/threonine kinase activity"/>
    <property type="evidence" value="ECO:0007669"/>
    <property type="project" value="UniProtKB-KW"/>
</dbReference>
<sequence length="176" mass="19865">MTKQEIEREVNILRSINHQNIVQLHGFYEEDENFVLLLELVAGGELFARVAELEKLPEDEATLFVSQILHGVEHLHNLGIVHLDLKNFRVWDAVLPSQLQYSAEPAEMEVIRFPGLTRVYGPGLRSVKEHRQDDGLAHLQFTVQMNTVANPHGGLQEICWATLSLILVLGDSVIPS</sequence>
<dbReference type="GO" id="GO:0005524">
    <property type="term" value="F:ATP binding"/>
    <property type="evidence" value="ECO:0007669"/>
    <property type="project" value="UniProtKB-KW"/>
</dbReference>
<evidence type="ECO:0000313" key="9">
    <source>
        <dbReference type="WBParaSite" id="SSLN_0001705601-mRNA-1"/>
    </source>
</evidence>
<evidence type="ECO:0000313" key="7">
    <source>
        <dbReference type="EMBL" id="VDM02818.1"/>
    </source>
</evidence>
<keyword evidence="3" id="KW-0547">Nucleotide-binding</keyword>
<reference evidence="7 8" key="2">
    <citation type="submission" date="2018-11" db="EMBL/GenBank/DDBJ databases">
        <authorList>
            <consortium name="Pathogen Informatics"/>
        </authorList>
    </citation>
    <scope>NUCLEOTIDE SEQUENCE [LARGE SCALE GENOMIC DNA]</scope>
    <source>
        <strain evidence="7 8">NST_G2</strain>
    </source>
</reference>
<dbReference type="EMBL" id="UYSU01041075">
    <property type="protein sequence ID" value="VDM02818.1"/>
    <property type="molecule type" value="Genomic_DNA"/>
</dbReference>
<keyword evidence="8" id="KW-1185">Reference proteome</keyword>
<keyword evidence="4" id="KW-0418">Kinase</keyword>
<dbReference type="Pfam" id="PF00069">
    <property type="entry name" value="Pkinase"/>
    <property type="match status" value="1"/>
</dbReference>
<keyword evidence="2" id="KW-0808">Transferase</keyword>
<gene>
    <name evidence="7" type="ORF">SSLN_LOCUS16432</name>
</gene>
<reference evidence="9" key="1">
    <citation type="submission" date="2016-06" db="UniProtKB">
        <authorList>
            <consortium name="WormBaseParasite"/>
        </authorList>
    </citation>
    <scope>IDENTIFICATION</scope>
</reference>
<organism evidence="9">
    <name type="scientific">Schistocephalus solidus</name>
    <name type="common">Tapeworm</name>
    <dbReference type="NCBI Taxonomy" id="70667"/>
    <lineage>
        <taxon>Eukaryota</taxon>
        <taxon>Metazoa</taxon>
        <taxon>Spiralia</taxon>
        <taxon>Lophotrochozoa</taxon>
        <taxon>Platyhelminthes</taxon>
        <taxon>Cestoda</taxon>
        <taxon>Eucestoda</taxon>
        <taxon>Diphyllobothriidea</taxon>
        <taxon>Diphyllobothriidae</taxon>
        <taxon>Schistocephalus</taxon>
    </lineage>
</organism>
<keyword evidence="5" id="KW-0067">ATP-binding</keyword>
<dbReference type="InterPro" id="IPR000719">
    <property type="entry name" value="Prot_kinase_dom"/>
</dbReference>
<dbReference type="Gene3D" id="3.30.200.20">
    <property type="entry name" value="Phosphorylase Kinase, domain 1"/>
    <property type="match status" value="1"/>
</dbReference>
<protein>
    <submittedName>
        <fullName evidence="9">Protein kinase domain-containing protein</fullName>
    </submittedName>
</protein>
<name>A0A183TIY4_SCHSO</name>
<evidence type="ECO:0000256" key="4">
    <source>
        <dbReference type="ARBA" id="ARBA00022777"/>
    </source>
</evidence>
<evidence type="ECO:0000259" key="6">
    <source>
        <dbReference type="PROSITE" id="PS50011"/>
    </source>
</evidence>
<dbReference type="InterPro" id="IPR011009">
    <property type="entry name" value="Kinase-like_dom_sf"/>
</dbReference>